<feature type="transmembrane region" description="Helical" evidence="1">
    <location>
        <begin position="39"/>
        <end position="60"/>
    </location>
</feature>
<evidence type="ECO:0000259" key="5">
    <source>
        <dbReference type="PROSITE" id="PS50887"/>
    </source>
</evidence>
<dbReference type="CDD" id="cd01949">
    <property type="entry name" value="GGDEF"/>
    <property type="match status" value="1"/>
</dbReference>
<evidence type="ECO:0000256" key="1">
    <source>
        <dbReference type="SAM" id="Phobius"/>
    </source>
</evidence>
<feature type="transmembrane region" description="Helical" evidence="1">
    <location>
        <begin position="176"/>
        <end position="200"/>
    </location>
</feature>
<evidence type="ECO:0000259" key="4">
    <source>
        <dbReference type="PROSITE" id="PS50883"/>
    </source>
</evidence>
<evidence type="ECO:0000259" key="3">
    <source>
        <dbReference type="PROSITE" id="PS50113"/>
    </source>
</evidence>
<dbReference type="SUPFAM" id="SSF55073">
    <property type="entry name" value="Nucleotide cyclase"/>
    <property type="match status" value="1"/>
</dbReference>
<dbReference type="NCBIfam" id="TIGR00254">
    <property type="entry name" value="GGDEF"/>
    <property type="match status" value="1"/>
</dbReference>
<dbReference type="Pfam" id="PF00563">
    <property type="entry name" value="EAL"/>
    <property type="match status" value="1"/>
</dbReference>
<protein>
    <submittedName>
        <fullName evidence="6">Uncharacterized protein</fullName>
    </submittedName>
</protein>
<dbReference type="InterPro" id="IPR043128">
    <property type="entry name" value="Rev_trsase/Diguanyl_cyclase"/>
</dbReference>
<dbReference type="RefSeq" id="WP_213002990.1">
    <property type="nucleotide sequence ID" value="NZ_BAAATW010000006.1"/>
</dbReference>
<dbReference type="Proteomes" id="UP000680865">
    <property type="component" value="Unassembled WGS sequence"/>
</dbReference>
<feature type="domain" description="PAS" evidence="2">
    <location>
        <begin position="337"/>
        <end position="407"/>
    </location>
</feature>
<dbReference type="Gene3D" id="3.20.20.450">
    <property type="entry name" value="EAL domain"/>
    <property type="match status" value="1"/>
</dbReference>
<keyword evidence="1" id="KW-1133">Transmembrane helix</keyword>
<dbReference type="PROSITE" id="PS50112">
    <property type="entry name" value="PAS"/>
    <property type="match status" value="1"/>
</dbReference>
<dbReference type="InterPro" id="IPR052155">
    <property type="entry name" value="Biofilm_reg_signaling"/>
</dbReference>
<feature type="transmembrane region" description="Helical" evidence="1">
    <location>
        <begin position="233"/>
        <end position="250"/>
    </location>
</feature>
<dbReference type="PROSITE" id="PS50113">
    <property type="entry name" value="PAC"/>
    <property type="match status" value="1"/>
</dbReference>
<feature type="transmembrane region" description="Helical" evidence="1">
    <location>
        <begin position="207"/>
        <end position="227"/>
    </location>
</feature>
<sequence>MDRTTAWDRRLLVISGSLAAAATAWFALTFVLGAVGPALIGWLLAPACTAVATVAARRTAGDVLVPAAARRFWRQMSVAFVVLTLSLISQVADSVNRDLSMTMRVGMVTSLLHAAATVLIVWPMFRLPWGALSRGRLIATVLDVAILVAGSGIFFWHFAAQSLFENVNRASLGSGLLLTVSGVVALTAIAKMAVTAAATLDGRSLRMLRAAFVAGPAGVAVAPLLVGKPYLDASLLIMPVGSFLLLLAARRQSEAGANPRAATPGKRRWSPLAYGMAAATNALLIFILVQGAAGVLPVAVAAVVLTALVIARQVASMRENEQLVDRLDANMLELRQKEQRFRLLVQNSSDVVTITEVSGLITYISPAVRRVLGSAPEAMIGTNIVERVHPDDRVDIGRHVRTVAAEPGTTSTYQVRLEHADGSYRTLEITSANLLDEPGVRGIVSNSRDVTETVEAHERLSYEASHDILTGLANRALFGDRVEAAVGRLRPQHRLSIVLVDLDDFKTVNDTLGHAVGDDLLITVSERMRSAVRPTDTVARLGGDEFAILFEGLGGPDVDQVLERIADTLAMPFEIDGHLLSVRASFGVVDCRSGDDPGNLLRKADIAMYEAKERGEGGYQRYRPGSEARGAERHRITAALTAALERQEFLLHYQPVVTLPEGRLTGVEALVRWVHPKRGLLSPAEFIPGAELTGMIVPLGEWVVHEACRQAAAWITELGDRAPGTMSVNVSARQLQNRGFAEQVARALRESGLDAGRLTIEITESTALGGGATHDVLRALRAMGVRLALDDFGTGASTLSLLANCPVDQIKLDRSFTPGPGSAAIAGAVLQLARAMGLEAVAEGVETPEQAERLGDLGYERAQGFHFARPMTAELVVVAITEPADLPVPL</sequence>
<keyword evidence="1" id="KW-0812">Transmembrane</keyword>
<dbReference type="EMBL" id="BOQP01000056">
    <property type="protein sequence ID" value="GIM83439.1"/>
    <property type="molecule type" value="Genomic_DNA"/>
</dbReference>
<dbReference type="InterPro" id="IPR035919">
    <property type="entry name" value="EAL_sf"/>
</dbReference>
<feature type="domain" description="GGDEF" evidence="5">
    <location>
        <begin position="493"/>
        <end position="624"/>
    </location>
</feature>
<feature type="transmembrane region" description="Helical" evidence="1">
    <location>
        <begin position="104"/>
        <end position="125"/>
    </location>
</feature>
<dbReference type="SUPFAM" id="SSF55785">
    <property type="entry name" value="PYP-like sensor domain (PAS domain)"/>
    <property type="match status" value="1"/>
</dbReference>
<dbReference type="CDD" id="cd00130">
    <property type="entry name" value="PAS"/>
    <property type="match status" value="1"/>
</dbReference>
<dbReference type="GO" id="GO:0006355">
    <property type="term" value="P:regulation of DNA-templated transcription"/>
    <property type="evidence" value="ECO:0007669"/>
    <property type="project" value="InterPro"/>
</dbReference>
<dbReference type="PROSITE" id="PS50883">
    <property type="entry name" value="EAL"/>
    <property type="match status" value="1"/>
</dbReference>
<dbReference type="AlphaFoldDB" id="A0A919T0M5"/>
<reference evidence="6" key="1">
    <citation type="submission" date="2021-03" db="EMBL/GenBank/DDBJ databases">
        <title>Whole genome shotgun sequence of Actinoplanes consettensis NBRC 14913.</title>
        <authorList>
            <person name="Komaki H."/>
            <person name="Tamura T."/>
        </authorList>
    </citation>
    <scope>NUCLEOTIDE SEQUENCE</scope>
    <source>
        <strain evidence="6">NBRC 14913</strain>
    </source>
</reference>
<keyword evidence="7" id="KW-1185">Reference proteome</keyword>
<dbReference type="InterPro" id="IPR029787">
    <property type="entry name" value="Nucleotide_cyclase"/>
</dbReference>
<dbReference type="Pfam" id="PF00989">
    <property type="entry name" value="PAS"/>
    <property type="match status" value="1"/>
</dbReference>
<name>A0A919T0M5_9ACTN</name>
<dbReference type="InterPro" id="IPR001633">
    <property type="entry name" value="EAL_dom"/>
</dbReference>
<accession>A0A919T0M5</accession>
<feature type="transmembrane region" description="Helical" evidence="1">
    <location>
        <begin position="137"/>
        <end position="156"/>
    </location>
</feature>
<dbReference type="SUPFAM" id="SSF141868">
    <property type="entry name" value="EAL domain-like"/>
    <property type="match status" value="1"/>
</dbReference>
<organism evidence="6 7">
    <name type="scientific">Winogradskya consettensis</name>
    <dbReference type="NCBI Taxonomy" id="113560"/>
    <lineage>
        <taxon>Bacteria</taxon>
        <taxon>Bacillati</taxon>
        <taxon>Actinomycetota</taxon>
        <taxon>Actinomycetes</taxon>
        <taxon>Micromonosporales</taxon>
        <taxon>Micromonosporaceae</taxon>
        <taxon>Winogradskya</taxon>
    </lineage>
</organism>
<feature type="transmembrane region" description="Helical" evidence="1">
    <location>
        <begin position="12"/>
        <end position="33"/>
    </location>
</feature>
<evidence type="ECO:0000313" key="7">
    <source>
        <dbReference type="Proteomes" id="UP000680865"/>
    </source>
</evidence>
<dbReference type="PROSITE" id="PS50887">
    <property type="entry name" value="GGDEF"/>
    <property type="match status" value="1"/>
</dbReference>
<dbReference type="SMART" id="SM00091">
    <property type="entry name" value="PAS"/>
    <property type="match status" value="1"/>
</dbReference>
<feature type="transmembrane region" description="Helical" evidence="1">
    <location>
        <begin position="72"/>
        <end position="92"/>
    </location>
</feature>
<dbReference type="SMART" id="SM00267">
    <property type="entry name" value="GGDEF"/>
    <property type="match status" value="1"/>
</dbReference>
<dbReference type="InterPro" id="IPR000014">
    <property type="entry name" value="PAS"/>
</dbReference>
<dbReference type="Pfam" id="PF00990">
    <property type="entry name" value="GGDEF"/>
    <property type="match status" value="1"/>
</dbReference>
<dbReference type="PANTHER" id="PTHR44757:SF2">
    <property type="entry name" value="BIOFILM ARCHITECTURE MAINTENANCE PROTEIN MBAA"/>
    <property type="match status" value="1"/>
</dbReference>
<comment type="caution">
    <text evidence="6">The sequence shown here is derived from an EMBL/GenBank/DDBJ whole genome shotgun (WGS) entry which is preliminary data.</text>
</comment>
<dbReference type="CDD" id="cd01948">
    <property type="entry name" value="EAL"/>
    <property type="match status" value="1"/>
</dbReference>
<dbReference type="Gene3D" id="3.30.70.270">
    <property type="match status" value="1"/>
</dbReference>
<dbReference type="InterPro" id="IPR000160">
    <property type="entry name" value="GGDEF_dom"/>
</dbReference>
<gene>
    <name evidence="6" type="ORF">Aco04nite_86520</name>
</gene>
<keyword evidence="1" id="KW-0472">Membrane</keyword>
<dbReference type="InterPro" id="IPR035965">
    <property type="entry name" value="PAS-like_dom_sf"/>
</dbReference>
<proteinExistence type="predicted"/>
<feature type="domain" description="PAC" evidence="3">
    <location>
        <begin position="411"/>
        <end position="462"/>
    </location>
</feature>
<dbReference type="SMART" id="SM00052">
    <property type="entry name" value="EAL"/>
    <property type="match status" value="1"/>
</dbReference>
<dbReference type="Gene3D" id="3.30.450.20">
    <property type="entry name" value="PAS domain"/>
    <property type="match status" value="1"/>
</dbReference>
<dbReference type="NCBIfam" id="TIGR00229">
    <property type="entry name" value="sensory_box"/>
    <property type="match status" value="1"/>
</dbReference>
<dbReference type="InterPro" id="IPR013767">
    <property type="entry name" value="PAS_fold"/>
</dbReference>
<dbReference type="PANTHER" id="PTHR44757">
    <property type="entry name" value="DIGUANYLATE CYCLASE DGCP"/>
    <property type="match status" value="1"/>
</dbReference>
<evidence type="ECO:0000259" key="2">
    <source>
        <dbReference type="PROSITE" id="PS50112"/>
    </source>
</evidence>
<feature type="domain" description="EAL" evidence="4">
    <location>
        <begin position="633"/>
        <end position="884"/>
    </location>
</feature>
<dbReference type="InterPro" id="IPR000700">
    <property type="entry name" value="PAS-assoc_C"/>
</dbReference>
<evidence type="ECO:0000313" key="6">
    <source>
        <dbReference type="EMBL" id="GIM83439.1"/>
    </source>
</evidence>